<accession>A0A1C6VMB3</accession>
<reference evidence="3" key="1">
    <citation type="submission" date="2016-06" db="EMBL/GenBank/DDBJ databases">
        <authorList>
            <person name="Varghese N."/>
            <person name="Submissions Spin"/>
        </authorList>
    </citation>
    <scope>NUCLEOTIDE SEQUENCE [LARGE SCALE GENOMIC DNA]</scope>
    <source>
        <strain evidence="3">DSM 43903</strain>
    </source>
</reference>
<dbReference type="EMBL" id="FMHZ01000002">
    <property type="protein sequence ID" value="SCL67453.1"/>
    <property type="molecule type" value="Genomic_DNA"/>
</dbReference>
<protein>
    <submittedName>
        <fullName evidence="2">Uncharacterized protein</fullName>
    </submittedName>
</protein>
<dbReference type="AlphaFoldDB" id="A0A1C6VMB3"/>
<sequence length="413" mass="42434">MLPAAGVASPPPATGTYQPAGRVDGPMVRRLLDSPTRGNLAGDRALIADIERQYRAARARLLVDPTLDRVKVLLAHDVPGARTVVVAFLNDSHALLRHGDGPAGAAVPELLRMTGTPDEPHPLEPYLFYGRHWPTDVGFRPDLLVGLAPAGCVVETSADGRIQRDGRVVRSWQAAGTDGFVVRGAGQTAERWRFTCDGVVRYSAPAGGGGVVRYSGPAGGGPAAAGPTASAVSTAGARGPVDATLAADAVRDLRGELDRHGLTGSVPRVVWGGRLPDWVPGAPEAVMVSSCSADEGCALLLKTRAGTLPRSEPGSPTDSSAVAGSPDLLVVPVPGEAAGVLVVGPEPAARVELFDGKGRTIASGRLDNGAGAVRVDPRRVAQAKVFDKGGRPLRTGATPGLDGGLGEPTVWAR</sequence>
<organism evidence="2 3">
    <name type="scientific">Micromonospora citrea</name>
    <dbReference type="NCBI Taxonomy" id="47855"/>
    <lineage>
        <taxon>Bacteria</taxon>
        <taxon>Bacillati</taxon>
        <taxon>Actinomycetota</taxon>
        <taxon>Actinomycetes</taxon>
        <taxon>Micromonosporales</taxon>
        <taxon>Micromonosporaceae</taxon>
        <taxon>Micromonospora</taxon>
    </lineage>
</organism>
<gene>
    <name evidence="2" type="ORF">GA0070606_4556</name>
</gene>
<dbReference type="STRING" id="47855.GA0070606_4556"/>
<dbReference type="Proteomes" id="UP000199001">
    <property type="component" value="Unassembled WGS sequence"/>
</dbReference>
<dbReference type="RefSeq" id="WP_091103916.1">
    <property type="nucleotide sequence ID" value="NZ_FMHZ01000002.1"/>
</dbReference>
<feature type="region of interest" description="Disordered" evidence="1">
    <location>
        <begin position="390"/>
        <end position="413"/>
    </location>
</feature>
<name>A0A1C6VMB3_9ACTN</name>
<feature type="region of interest" description="Disordered" evidence="1">
    <location>
        <begin position="1"/>
        <end position="23"/>
    </location>
</feature>
<evidence type="ECO:0000256" key="1">
    <source>
        <dbReference type="SAM" id="MobiDB-lite"/>
    </source>
</evidence>
<evidence type="ECO:0000313" key="2">
    <source>
        <dbReference type="EMBL" id="SCL67453.1"/>
    </source>
</evidence>
<dbReference type="OrthoDB" id="3380977at2"/>
<proteinExistence type="predicted"/>
<keyword evidence="3" id="KW-1185">Reference proteome</keyword>
<evidence type="ECO:0000313" key="3">
    <source>
        <dbReference type="Proteomes" id="UP000199001"/>
    </source>
</evidence>